<feature type="compositionally biased region" description="Polar residues" evidence="6">
    <location>
        <begin position="296"/>
        <end position="310"/>
    </location>
</feature>
<keyword evidence="2 7" id="KW-0812">Transmembrane</keyword>
<feature type="transmembrane region" description="Helical" evidence="7">
    <location>
        <begin position="210"/>
        <end position="232"/>
    </location>
</feature>
<keyword evidence="3 7" id="KW-1133">Transmembrane helix</keyword>
<feature type="region of interest" description="Disordered" evidence="6">
    <location>
        <begin position="273"/>
        <end position="310"/>
    </location>
</feature>
<feature type="region of interest" description="Disordered" evidence="6">
    <location>
        <begin position="328"/>
        <end position="348"/>
    </location>
</feature>
<evidence type="ECO:0000256" key="1">
    <source>
        <dbReference type="ARBA" id="ARBA00004141"/>
    </source>
</evidence>
<dbReference type="PANTHER" id="PTHR33048:SF152">
    <property type="entry name" value="INTEGRAL MEMBRANE PROTEIN"/>
    <property type="match status" value="1"/>
</dbReference>
<dbReference type="OrthoDB" id="4329349at2759"/>
<evidence type="ECO:0000256" key="6">
    <source>
        <dbReference type="SAM" id="MobiDB-lite"/>
    </source>
</evidence>
<evidence type="ECO:0000259" key="8">
    <source>
        <dbReference type="Pfam" id="PF20684"/>
    </source>
</evidence>
<dbReference type="AlphaFoldDB" id="A0A9N9Y0B1"/>
<dbReference type="Pfam" id="PF20684">
    <property type="entry name" value="Fung_rhodopsin"/>
    <property type="match status" value="1"/>
</dbReference>
<feature type="transmembrane region" description="Helical" evidence="7">
    <location>
        <begin position="12"/>
        <end position="28"/>
    </location>
</feature>
<comment type="caution">
    <text evidence="9">The sequence shown here is derived from an EMBL/GenBank/DDBJ whole genome shotgun (WGS) entry which is preliminary data.</text>
</comment>
<proteinExistence type="inferred from homology"/>
<dbReference type="EMBL" id="CABFNO020001300">
    <property type="protein sequence ID" value="CAG9978653.1"/>
    <property type="molecule type" value="Genomic_DNA"/>
</dbReference>
<evidence type="ECO:0000313" key="9">
    <source>
        <dbReference type="EMBL" id="CAG9978653.1"/>
    </source>
</evidence>
<evidence type="ECO:0000256" key="2">
    <source>
        <dbReference type="ARBA" id="ARBA00022692"/>
    </source>
</evidence>
<feature type="domain" description="Rhodopsin" evidence="8">
    <location>
        <begin position="28"/>
        <end position="267"/>
    </location>
</feature>
<dbReference type="GO" id="GO:0016020">
    <property type="term" value="C:membrane"/>
    <property type="evidence" value="ECO:0007669"/>
    <property type="project" value="UniProtKB-SubCell"/>
</dbReference>
<comment type="similarity">
    <text evidence="5">Belongs to the SAT4 family.</text>
</comment>
<comment type="subcellular location">
    <subcellularLocation>
        <location evidence="1">Membrane</location>
        <topology evidence="1">Multi-pass membrane protein</topology>
    </subcellularLocation>
</comment>
<dbReference type="Proteomes" id="UP000754883">
    <property type="component" value="Unassembled WGS sequence"/>
</dbReference>
<organism evidence="9 10">
    <name type="scientific">Clonostachys byssicola</name>
    <dbReference type="NCBI Taxonomy" id="160290"/>
    <lineage>
        <taxon>Eukaryota</taxon>
        <taxon>Fungi</taxon>
        <taxon>Dikarya</taxon>
        <taxon>Ascomycota</taxon>
        <taxon>Pezizomycotina</taxon>
        <taxon>Sordariomycetes</taxon>
        <taxon>Hypocreomycetidae</taxon>
        <taxon>Hypocreales</taxon>
        <taxon>Bionectriaceae</taxon>
        <taxon>Clonostachys</taxon>
    </lineage>
</organism>
<name>A0A9N9Y0B1_9HYPO</name>
<feature type="transmembrane region" description="Helical" evidence="7">
    <location>
        <begin position="244"/>
        <end position="265"/>
    </location>
</feature>
<dbReference type="InterPro" id="IPR049326">
    <property type="entry name" value="Rhodopsin_dom_fungi"/>
</dbReference>
<keyword evidence="4 7" id="KW-0472">Membrane</keyword>
<evidence type="ECO:0000256" key="7">
    <source>
        <dbReference type="SAM" id="Phobius"/>
    </source>
</evidence>
<evidence type="ECO:0000256" key="3">
    <source>
        <dbReference type="ARBA" id="ARBA00022989"/>
    </source>
</evidence>
<protein>
    <recommendedName>
        <fullName evidence="8">Rhodopsin domain-containing protein</fullName>
    </recommendedName>
</protein>
<feature type="transmembrane region" description="Helical" evidence="7">
    <location>
        <begin position="128"/>
        <end position="148"/>
    </location>
</feature>
<evidence type="ECO:0000313" key="10">
    <source>
        <dbReference type="Proteomes" id="UP000754883"/>
    </source>
</evidence>
<dbReference type="PANTHER" id="PTHR33048">
    <property type="entry name" value="PTH11-LIKE INTEGRAL MEMBRANE PROTEIN (AFU_ORTHOLOGUE AFUA_5G11245)"/>
    <property type="match status" value="1"/>
</dbReference>
<reference evidence="10" key="1">
    <citation type="submission" date="2019-06" db="EMBL/GenBank/DDBJ databases">
        <authorList>
            <person name="Broberg M."/>
        </authorList>
    </citation>
    <scope>NUCLEOTIDE SEQUENCE [LARGE SCALE GENOMIC DNA]</scope>
</reference>
<keyword evidence="10" id="KW-1185">Reference proteome</keyword>
<accession>A0A9N9Y0B1</accession>
<gene>
    <name evidence="9" type="ORF">CBYS24578_00009303</name>
</gene>
<feature type="compositionally biased region" description="Low complexity" evidence="6">
    <location>
        <begin position="273"/>
        <end position="288"/>
    </location>
</feature>
<evidence type="ECO:0000256" key="5">
    <source>
        <dbReference type="ARBA" id="ARBA00038359"/>
    </source>
</evidence>
<feature type="transmembrane region" description="Helical" evidence="7">
    <location>
        <begin position="176"/>
        <end position="198"/>
    </location>
</feature>
<dbReference type="InterPro" id="IPR052337">
    <property type="entry name" value="SAT4-like"/>
</dbReference>
<feature type="transmembrane region" description="Helical" evidence="7">
    <location>
        <begin position="93"/>
        <end position="116"/>
    </location>
</feature>
<sequence length="348" mass="38203">MAPVPPALVESRAEYSVGSLILVLRWFIRIRTLGVRGWYWDDWFSVSVFVWHTALFAMVEYLAVVGAPLGFTQEQREALSPEVASQLRAGAKAMYASFFILINFVWSAKAVLIVFFMRLTRQTNMIMYMYVVVGISVACWVAACIATFTHCLPIERNWQILPDPGFECSAGVTQNIVIATGNVVADALLLAVPVRTLWDVQMSLMRKIGITFLLSLGLFVMAMAIARCILSVDNGPGVAQSSVWVFREALVTIFAINAPIMTALFRRETWTTRRSGTTGSGYPSRGTGSKSGAIALQNTPTIGGSGAQSNTRKIGEIYKTTEFETSSRESTSNLVAEGSSKVIPQNLR</sequence>
<evidence type="ECO:0000256" key="4">
    <source>
        <dbReference type="ARBA" id="ARBA00023136"/>
    </source>
</evidence>
<reference evidence="9 10" key="2">
    <citation type="submission" date="2021-10" db="EMBL/GenBank/DDBJ databases">
        <authorList>
            <person name="Piombo E."/>
        </authorList>
    </citation>
    <scope>NUCLEOTIDE SEQUENCE [LARGE SCALE GENOMIC DNA]</scope>
</reference>
<feature type="transmembrane region" description="Helical" evidence="7">
    <location>
        <begin position="49"/>
        <end position="73"/>
    </location>
</feature>